<dbReference type="InterPro" id="IPR001296">
    <property type="entry name" value="Glyco_trans_1"/>
</dbReference>
<dbReference type="AlphaFoldDB" id="A0A5B8LYM9"/>
<reference evidence="3 4" key="1">
    <citation type="submission" date="2019-07" db="EMBL/GenBank/DDBJ databases">
        <title>Full genome sequence of Devosia sp. Gsoil 520.</title>
        <authorList>
            <person name="Im W.-T."/>
        </authorList>
    </citation>
    <scope>NUCLEOTIDE SEQUENCE [LARGE SCALE GENOMIC DNA]</scope>
    <source>
        <strain evidence="3 4">Gsoil 520</strain>
    </source>
</reference>
<accession>A0A5B8LYM9</accession>
<dbReference type="EMBL" id="CP042304">
    <property type="protein sequence ID" value="QDZ13166.1"/>
    <property type="molecule type" value="Genomic_DNA"/>
</dbReference>
<evidence type="ECO:0000259" key="2">
    <source>
        <dbReference type="Pfam" id="PF13579"/>
    </source>
</evidence>
<dbReference type="Pfam" id="PF00534">
    <property type="entry name" value="Glycos_transf_1"/>
    <property type="match status" value="1"/>
</dbReference>
<evidence type="ECO:0000313" key="3">
    <source>
        <dbReference type="EMBL" id="QDZ13166.1"/>
    </source>
</evidence>
<dbReference type="OrthoDB" id="9790710at2"/>
<keyword evidence="4" id="KW-1185">Reference proteome</keyword>
<feature type="domain" description="Glycosyl transferase family 1" evidence="1">
    <location>
        <begin position="160"/>
        <end position="310"/>
    </location>
</feature>
<dbReference type="Pfam" id="PF13579">
    <property type="entry name" value="Glyco_trans_4_4"/>
    <property type="match status" value="1"/>
</dbReference>
<sequence>MGTLKQALIDSDEKTMNVRFLESRGSGNVWLSPFQMLRFCGTMFALKKRGELDVVHINLSQKGSTYRKMVIACAAHLLGVPYVLHLHGAEYQTFWKASGPGSMAIRALFEGAANVVVLGTVWRDFILSRTRDIGDRVTIVPNASAPPTLPHIGGGEGVHILFLGRLGDRKGVPQLCEALGRMQGNPAWRATIAGDGNVDAVRNAISQMELADRVDIPGWVGPQRVAELLSSADILVLPSFAENLPVSVIEGMGSGLAIVTTPVGAVRDIIADEHSGLLVSPGDVEALTKALVRLVDDPDLRRRLGEAARATHRDRLHPAIFADSICKVWRHVAARQRSTSALEVGRITEAESK</sequence>
<dbReference type="PANTHER" id="PTHR12526">
    <property type="entry name" value="GLYCOSYLTRANSFERASE"/>
    <property type="match status" value="1"/>
</dbReference>
<dbReference type="KEGG" id="dea:FPZ08_02940"/>
<dbReference type="SUPFAM" id="SSF53756">
    <property type="entry name" value="UDP-Glycosyltransferase/glycogen phosphorylase"/>
    <property type="match status" value="1"/>
</dbReference>
<evidence type="ECO:0000259" key="1">
    <source>
        <dbReference type="Pfam" id="PF00534"/>
    </source>
</evidence>
<evidence type="ECO:0000313" key="4">
    <source>
        <dbReference type="Proteomes" id="UP000315364"/>
    </source>
</evidence>
<protein>
    <submittedName>
        <fullName evidence="3">Glycosyltransferase family 4 protein</fullName>
    </submittedName>
</protein>
<dbReference type="CDD" id="cd03801">
    <property type="entry name" value="GT4_PimA-like"/>
    <property type="match status" value="1"/>
</dbReference>
<name>A0A5B8LYM9_9HYPH</name>
<feature type="domain" description="Glycosyltransferase subfamily 4-like N-terminal" evidence="2">
    <location>
        <begin position="32"/>
        <end position="142"/>
    </location>
</feature>
<dbReference type="Proteomes" id="UP000315364">
    <property type="component" value="Chromosome"/>
</dbReference>
<dbReference type="PANTHER" id="PTHR12526:SF631">
    <property type="entry name" value="BLL6306 PROTEIN"/>
    <property type="match status" value="1"/>
</dbReference>
<organism evidence="3 4">
    <name type="scientific">Devosia ginsengisoli</name>
    <dbReference type="NCBI Taxonomy" id="400770"/>
    <lineage>
        <taxon>Bacteria</taxon>
        <taxon>Pseudomonadati</taxon>
        <taxon>Pseudomonadota</taxon>
        <taxon>Alphaproteobacteria</taxon>
        <taxon>Hyphomicrobiales</taxon>
        <taxon>Devosiaceae</taxon>
        <taxon>Devosia</taxon>
    </lineage>
</organism>
<dbReference type="GO" id="GO:0016757">
    <property type="term" value="F:glycosyltransferase activity"/>
    <property type="evidence" value="ECO:0007669"/>
    <property type="project" value="InterPro"/>
</dbReference>
<gene>
    <name evidence="3" type="ORF">FPZ08_02940</name>
</gene>
<dbReference type="InterPro" id="IPR028098">
    <property type="entry name" value="Glyco_trans_4-like_N"/>
</dbReference>
<dbReference type="Gene3D" id="3.40.50.2000">
    <property type="entry name" value="Glycogen Phosphorylase B"/>
    <property type="match status" value="2"/>
</dbReference>
<keyword evidence="3" id="KW-0808">Transferase</keyword>
<proteinExistence type="predicted"/>